<name>A0A8K0QW25_9PLEO</name>
<accession>A0A8K0QW25</accession>
<dbReference type="SUPFAM" id="SSF57701">
    <property type="entry name" value="Zn2/Cys6 DNA-binding domain"/>
    <property type="match status" value="1"/>
</dbReference>
<reference evidence="8" key="1">
    <citation type="journal article" date="2021" name="Nat. Commun.">
        <title>Genetic determinants of endophytism in the Arabidopsis root mycobiome.</title>
        <authorList>
            <person name="Mesny F."/>
            <person name="Miyauchi S."/>
            <person name="Thiergart T."/>
            <person name="Pickel B."/>
            <person name="Atanasova L."/>
            <person name="Karlsson M."/>
            <person name="Huettel B."/>
            <person name="Barry K.W."/>
            <person name="Haridas S."/>
            <person name="Chen C."/>
            <person name="Bauer D."/>
            <person name="Andreopoulos W."/>
            <person name="Pangilinan J."/>
            <person name="LaButti K."/>
            <person name="Riley R."/>
            <person name="Lipzen A."/>
            <person name="Clum A."/>
            <person name="Drula E."/>
            <person name="Henrissat B."/>
            <person name="Kohler A."/>
            <person name="Grigoriev I.V."/>
            <person name="Martin F.M."/>
            <person name="Hacquard S."/>
        </authorList>
    </citation>
    <scope>NUCLEOTIDE SEQUENCE</scope>
    <source>
        <strain evidence="8">MPI-SDFR-AT-0120</strain>
    </source>
</reference>
<dbReference type="PANTHER" id="PTHR31845">
    <property type="entry name" value="FINGER DOMAIN PROTEIN, PUTATIVE-RELATED"/>
    <property type="match status" value="1"/>
</dbReference>
<dbReference type="GO" id="GO:0000976">
    <property type="term" value="F:transcription cis-regulatory region binding"/>
    <property type="evidence" value="ECO:0007669"/>
    <property type="project" value="TreeGrafter"/>
</dbReference>
<dbReference type="SMART" id="SM00066">
    <property type="entry name" value="GAL4"/>
    <property type="match status" value="1"/>
</dbReference>
<dbReference type="PROSITE" id="PS00463">
    <property type="entry name" value="ZN2_CY6_FUNGAL_1"/>
    <property type="match status" value="1"/>
</dbReference>
<sequence>MADPDESSSAQKASRKKTACAECRQQKMRCDGDSASKPTSDCSRCRRLKISCVYSAPFKRSHKRKRLEELEEEIATLKRQQLPASPAALANHLSSFRVAPLQSLATPSTAADALNPFQEQHTVQDATIWRTINGLELSPGIIDDCFKLYFQDYHHILPLLNPNISTNRFYERMPFLFWVIVSIGSRRYTEQPTLTTFLAQPVTQLALQSITTRNNPIERIKGLLLLLNWPFPSSAFCRDPSFLLAGSLLHVSMHCGLYAPTFSEDFTKSYTSTTEQEHLRRAEIWAHVVIAYQMTCTSSGQPNLVSFELCNEQPHLESLLNGLPMGLRTRLQLAGIMARANKAFLGLGLATMTLQQERTMDALGSGFRSEVDNLSKTASALANWDLLHVSAAILDLSVMQFYKSAKTLDMQSCTLVYNAASDVLERLHSLDQEICLHRICTRFVLTVALLSLASMARVLKGPFASGLDQTRGYDLLNTGIGFLRSCSIQKGDFPAKCASFAEKMMYSKKMFRDPDGSINITLRVRNRLSGGPIHDAIRSWREEFSGTEFMHVAPGVNQDTIPSPRASLRAGTEPEPNSVATGPNLSSASESWLDDDFWRDMDFGLCDVWDPSSFTLT</sequence>
<proteinExistence type="predicted"/>
<evidence type="ECO:0000256" key="1">
    <source>
        <dbReference type="ARBA" id="ARBA00004123"/>
    </source>
</evidence>
<comment type="subcellular location">
    <subcellularLocation>
        <location evidence="1">Nucleus</location>
    </subcellularLocation>
</comment>
<evidence type="ECO:0000256" key="6">
    <source>
        <dbReference type="SAM" id="MobiDB-lite"/>
    </source>
</evidence>
<dbReference type="Proteomes" id="UP000813461">
    <property type="component" value="Unassembled WGS sequence"/>
</dbReference>
<dbReference type="PROSITE" id="PS50048">
    <property type="entry name" value="ZN2_CY6_FUNGAL_2"/>
    <property type="match status" value="1"/>
</dbReference>
<evidence type="ECO:0000256" key="4">
    <source>
        <dbReference type="ARBA" id="ARBA00023163"/>
    </source>
</evidence>
<dbReference type="OrthoDB" id="3163292at2759"/>
<evidence type="ECO:0000313" key="8">
    <source>
        <dbReference type="EMBL" id="KAH7076073.1"/>
    </source>
</evidence>
<dbReference type="InterPro" id="IPR051089">
    <property type="entry name" value="prtT"/>
</dbReference>
<feature type="domain" description="Zn(2)-C6 fungal-type" evidence="7">
    <location>
        <begin position="19"/>
        <end position="54"/>
    </location>
</feature>
<keyword evidence="2" id="KW-0805">Transcription regulation</keyword>
<dbReference type="GO" id="GO:0005634">
    <property type="term" value="C:nucleus"/>
    <property type="evidence" value="ECO:0007669"/>
    <property type="project" value="UniProtKB-SubCell"/>
</dbReference>
<keyword evidence="9" id="KW-1185">Reference proteome</keyword>
<dbReference type="PANTHER" id="PTHR31845:SF21">
    <property type="entry name" value="REGULATORY PROTEIN LEU3"/>
    <property type="match status" value="1"/>
</dbReference>
<dbReference type="GO" id="GO:0008270">
    <property type="term" value="F:zinc ion binding"/>
    <property type="evidence" value="ECO:0007669"/>
    <property type="project" value="InterPro"/>
</dbReference>
<dbReference type="AlphaFoldDB" id="A0A8K0QW25"/>
<keyword evidence="5" id="KW-0539">Nucleus</keyword>
<protein>
    <recommendedName>
        <fullName evidence="7">Zn(2)-C6 fungal-type domain-containing protein</fullName>
    </recommendedName>
</protein>
<evidence type="ECO:0000313" key="9">
    <source>
        <dbReference type="Proteomes" id="UP000813461"/>
    </source>
</evidence>
<evidence type="ECO:0000259" key="7">
    <source>
        <dbReference type="PROSITE" id="PS50048"/>
    </source>
</evidence>
<dbReference type="InterPro" id="IPR001138">
    <property type="entry name" value="Zn2Cys6_DnaBD"/>
</dbReference>
<keyword evidence="4" id="KW-0804">Transcription</keyword>
<feature type="compositionally biased region" description="Polar residues" evidence="6">
    <location>
        <begin position="578"/>
        <end position="588"/>
    </location>
</feature>
<evidence type="ECO:0000256" key="2">
    <source>
        <dbReference type="ARBA" id="ARBA00023015"/>
    </source>
</evidence>
<gene>
    <name evidence="8" type="ORF">FB567DRAFT_152669</name>
</gene>
<feature type="region of interest" description="Disordered" evidence="6">
    <location>
        <begin position="555"/>
        <end position="588"/>
    </location>
</feature>
<evidence type="ECO:0000256" key="5">
    <source>
        <dbReference type="ARBA" id="ARBA00023242"/>
    </source>
</evidence>
<dbReference type="EMBL" id="JAGMVJ010000019">
    <property type="protein sequence ID" value="KAH7076073.1"/>
    <property type="molecule type" value="Genomic_DNA"/>
</dbReference>
<dbReference type="Gene3D" id="4.10.240.10">
    <property type="entry name" value="Zn(2)-C6 fungal-type DNA-binding domain"/>
    <property type="match status" value="1"/>
</dbReference>
<comment type="caution">
    <text evidence="8">The sequence shown here is derived from an EMBL/GenBank/DDBJ whole genome shotgun (WGS) entry which is preliminary data.</text>
</comment>
<evidence type="ECO:0000256" key="3">
    <source>
        <dbReference type="ARBA" id="ARBA00023125"/>
    </source>
</evidence>
<dbReference type="GO" id="GO:0000981">
    <property type="term" value="F:DNA-binding transcription factor activity, RNA polymerase II-specific"/>
    <property type="evidence" value="ECO:0007669"/>
    <property type="project" value="InterPro"/>
</dbReference>
<organism evidence="8 9">
    <name type="scientific">Paraphoma chrysanthemicola</name>
    <dbReference type="NCBI Taxonomy" id="798071"/>
    <lineage>
        <taxon>Eukaryota</taxon>
        <taxon>Fungi</taxon>
        <taxon>Dikarya</taxon>
        <taxon>Ascomycota</taxon>
        <taxon>Pezizomycotina</taxon>
        <taxon>Dothideomycetes</taxon>
        <taxon>Pleosporomycetidae</taxon>
        <taxon>Pleosporales</taxon>
        <taxon>Pleosporineae</taxon>
        <taxon>Phaeosphaeriaceae</taxon>
        <taxon>Paraphoma</taxon>
    </lineage>
</organism>
<keyword evidence="3" id="KW-0238">DNA-binding</keyword>
<dbReference type="CDD" id="cd00067">
    <property type="entry name" value="GAL4"/>
    <property type="match status" value="1"/>
</dbReference>
<dbReference type="InterPro" id="IPR036864">
    <property type="entry name" value="Zn2-C6_fun-type_DNA-bd_sf"/>
</dbReference>
<dbReference type="Pfam" id="PF00172">
    <property type="entry name" value="Zn_clus"/>
    <property type="match status" value="1"/>
</dbReference>
<dbReference type="CDD" id="cd12148">
    <property type="entry name" value="fungal_TF_MHR"/>
    <property type="match status" value="1"/>
</dbReference>